<dbReference type="Proteomes" id="UP001362999">
    <property type="component" value="Unassembled WGS sequence"/>
</dbReference>
<sequence length="135" mass="14879">MASLFRQIMFSWSSLGPCRNPDCPFKGSCGPFLPQTSLDVANAVATAEALGHKCICSCFGVQHIIVAVARVLLSLRRLDLPSRRRPLLKVVLHPLSRPIRPPLLHFAAMNTRSQCQDDAPKSATSKKEQQQETAE</sequence>
<proteinExistence type="predicted"/>
<evidence type="ECO:0000313" key="3">
    <source>
        <dbReference type="Proteomes" id="UP001362999"/>
    </source>
</evidence>
<feature type="compositionally biased region" description="Basic and acidic residues" evidence="1">
    <location>
        <begin position="125"/>
        <end position="135"/>
    </location>
</feature>
<evidence type="ECO:0000313" key="2">
    <source>
        <dbReference type="EMBL" id="KAK6981349.1"/>
    </source>
</evidence>
<dbReference type="AlphaFoldDB" id="A0AAV9ZHT6"/>
<evidence type="ECO:0000256" key="1">
    <source>
        <dbReference type="SAM" id="MobiDB-lite"/>
    </source>
</evidence>
<keyword evidence="3" id="KW-1185">Reference proteome</keyword>
<dbReference type="EMBL" id="JAWWNJ010000151">
    <property type="protein sequence ID" value="KAK6981349.1"/>
    <property type="molecule type" value="Genomic_DNA"/>
</dbReference>
<gene>
    <name evidence="2" type="ORF">R3P38DRAFT_3234371</name>
</gene>
<reference evidence="2 3" key="1">
    <citation type="journal article" date="2024" name="J Genomics">
        <title>Draft genome sequencing and assembly of Favolaschia claudopus CIRM-BRFM 2984 isolated from oak limbs.</title>
        <authorList>
            <person name="Navarro D."/>
            <person name="Drula E."/>
            <person name="Chaduli D."/>
            <person name="Cazenave R."/>
            <person name="Ahrendt S."/>
            <person name="Wang J."/>
            <person name="Lipzen A."/>
            <person name="Daum C."/>
            <person name="Barry K."/>
            <person name="Grigoriev I.V."/>
            <person name="Favel A."/>
            <person name="Rosso M.N."/>
            <person name="Martin F."/>
        </authorList>
    </citation>
    <scope>NUCLEOTIDE SEQUENCE [LARGE SCALE GENOMIC DNA]</scope>
    <source>
        <strain evidence="2 3">CIRM-BRFM 2984</strain>
    </source>
</reference>
<protein>
    <submittedName>
        <fullName evidence="2">Uncharacterized protein</fullName>
    </submittedName>
</protein>
<organism evidence="2 3">
    <name type="scientific">Favolaschia claudopus</name>
    <dbReference type="NCBI Taxonomy" id="2862362"/>
    <lineage>
        <taxon>Eukaryota</taxon>
        <taxon>Fungi</taxon>
        <taxon>Dikarya</taxon>
        <taxon>Basidiomycota</taxon>
        <taxon>Agaricomycotina</taxon>
        <taxon>Agaricomycetes</taxon>
        <taxon>Agaricomycetidae</taxon>
        <taxon>Agaricales</taxon>
        <taxon>Marasmiineae</taxon>
        <taxon>Mycenaceae</taxon>
        <taxon>Favolaschia</taxon>
    </lineage>
</organism>
<name>A0AAV9ZHT6_9AGAR</name>
<feature type="region of interest" description="Disordered" evidence="1">
    <location>
        <begin position="114"/>
        <end position="135"/>
    </location>
</feature>
<accession>A0AAV9ZHT6</accession>
<comment type="caution">
    <text evidence="2">The sequence shown here is derived from an EMBL/GenBank/DDBJ whole genome shotgun (WGS) entry which is preliminary data.</text>
</comment>